<evidence type="ECO:0000313" key="1">
    <source>
        <dbReference type="EMBL" id="PWA99749.1"/>
    </source>
</evidence>
<gene>
    <name evidence="1" type="ORF">CTI12_AA004000</name>
</gene>
<organism evidence="1 2">
    <name type="scientific">Artemisia annua</name>
    <name type="common">Sweet wormwood</name>
    <dbReference type="NCBI Taxonomy" id="35608"/>
    <lineage>
        <taxon>Eukaryota</taxon>
        <taxon>Viridiplantae</taxon>
        <taxon>Streptophyta</taxon>
        <taxon>Embryophyta</taxon>
        <taxon>Tracheophyta</taxon>
        <taxon>Spermatophyta</taxon>
        <taxon>Magnoliopsida</taxon>
        <taxon>eudicotyledons</taxon>
        <taxon>Gunneridae</taxon>
        <taxon>Pentapetalae</taxon>
        <taxon>asterids</taxon>
        <taxon>campanulids</taxon>
        <taxon>Asterales</taxon>
        <taxon>Asteraceae</taxon>
        <taxon>Asteroideae</taxon>
        <taxon>Anthemideae</taxon>
        <taxon>Artemisiinae</taxon>
        <taxon>Artemisia</taxon>
    </lineage>
</organism>
<reference evidence="1 2" key="1">
    <citation type="journal article" date="2018" name="Mol. Plant">
        <title>The genome of Artemisia annua provides insight into the evolution of Asteraceae family and artemisinin biosynthesis.</title>
        <authorList>
            <person name="Shen Q."/>
            <person name="Zhang L."/>
            <person name="Liao Z."/>
            <person name="Wang S."/>
            <person name="Yan T."/>
            <person name="Shi P."/>
            <person name="Liu M."/>
            <person name="Fu X."/>
            <person name="Pan Q."/>
            <person name="Wang Y."/>
            <person name="Lv Z."/>
            <person name="Lu X."/>
            <person name="Zhang F."/>
            <person name="Jiang W."/>
            <person name="Ma Y."/>
            <person name="Chen M."/>
            <person name="Hao X."/>
            <person name="Li L."/>
            <person name="Tang Y."/>
            <person name="Lv G."/>
            <person name="Zhou Y."/>
            <person name="Sun X."/>
            <person name="Brodelius P.E."/>
            <person name="Rose J.K.C."/>
            <person name="Tang K."/>
        </authorList>
    </citation>
    <scope>NUCLEOTIDE SEQUENCE [LARGE SCALE GENOMIC DNA]</scope>
    <source>
        <strain evidence="2">cv. Huhao1</strain>
        <tissue evidence="1">Leaf</tissue>
    </source>
</reference>
<sequence length="163" mass="18518">MENIVQKQDADINDNQHQNDRVIVLSEQPVDFEDVEHDHDGNNAFIPISNGEHKFVLYLNLKYPNVTVIDNKRPEFVWQTNSRPNDCGVFVMRYMGGQMSWLGCGLAAASNKQETQLGKLRVKYATRLLHAECNIHKDKIAADLAKNQASKVDVKTRQVPRAS</sequence>
<keyword evidence="2" id="KW-1185">Reference proteome</keyword>
<accession>A0A2U1QP22</accession>
<dbReference type="OrthoDB" id="1746513at2759"/>
<dbReference type="AlphaFoldDB" id="A0A2U1QP22"/>
<comment type="caution">
    <text evidence="1">The sequence shown here is derived from an EMBL/GenBank/DDBJ whole genome shotgun (WGS) entry which is preliminary data.</text>
</comment>
<protein>
    <submittedName>
        <fullName evidence="1">Peptidase C48, SUMO/Sentrin/Ubl1</fullName>
    </submittedName>
</protein>
<proteinExistence type="predicted"/>
<dbReference type="EMBL" id="PKPP01000008">
    <property type="protein sequence ID" value="PWA99749.1"/>
    <property type="molecule type" value="Genomic_DNA"/>
</dbReference>
<name>A0A2U1QP22_ARTAN</name>
<evidence type="ECO:0000313" key="2">
    <source>
        <dbReference type="Proteomes" id="UP000245207"/>
    </source>
</evidence>
<dbReference type="Proteomes" id="UP000245207">
    <property type="component" value="Unassembled WGS sequence"/>
</dbReference>